<gene>
    <name evidence="2" type="ORF">SAMN05216521_106320</name>
</gene>
<feature type="domain" description="Bro-N" evidence="1">
    <location>
        <begin position="1"/>
        <end position="104"/>
    </location>
</feature>
<dbReference type="AlphaFoldDB" id="A0A1I0JNK8"/>
<dbReference type="Proteomes" id="UP000182121">
    <property type="component" value="Unassembled WGS sequence"/>
</dbReference>
<dbReference type="EMBL" id="FOIO01000063">
    <property type="protein sequence ID" value="SEU12173.1"/>
    <property type="molecule type" value="Genomic_DNA"/>
</dbReference>
<comment type="caution">
    <text evidence="2">The sequence shown here is derived from an EMBL/GenBank/DDBJ whole genome shotgun (WGS) entry which is preliminary data.</text>
</comment>
<evidence type="ECO:0000259" key="1">
    <source>
        <dbReference type="PROSITE" id="PS51750"/>
    </source>
</evidence>
<dbReference type="SMART" id="SM01040">
    <property type="entry name" value="Bro-N"/>
    <property type="match status" value="1"/>
</dbReference>
<dbReference type="PANTHER" id="PTHR36180">
    <property type="entry name" value="DNA-BINDING PROTEIN-RELATED-RELATED"/>
    <property type="match status" value="1"/>
</dbReference>
<dbReference type="PANTHER" id="PTHR36180:SF2">
    <property type="entry name" value="BRO FAMILY PROTEIN"/>
    <property type="match status" value="1"/>
</dbReference>
<name>A0A1I0JNK8_9FIRM</name>
<dbReference type="InterPro" id="IPR003497">
    <property type="entry name" value="BRO_N_domain"/>
</dbReference>
<dbReference type="PROSITE" id="PS51750">
    <property type="entry name" value="BRO_N"/>
    <property type="match status" value="1"/>
</dbReference>
<sequence>MNALKIFSNDEFGEIRTVEIDGKIYFVGIDIARALGYSNPSKAVIQHCKGVTKLGIPSNGGKQETNCIPEGDLYRLITHSELPSAEHFENWVFDEVLPSIRKHGIYATDKVIDDILNNPDFGIELLTKLKEERAARLVAEKKNAILMHVNKTYTMTEIAKELGLKSAIELNKLLAEKKIQYKVNETWVMYSQYSDLGYEEIKQEVLDNGKVIYHRRITQMGREFILNLFDFVA</sequence>
<dbReference type="InterPro" id="IPR005039">
    <property type="entry name" value="Ant_C"/>
</dbReference>
<evidence type="ECO:0000313" key="2">
    <source>
        <dbReference type="EMBL" id="SEU12173.1"/>
    </source>
</evidence>
<accession>A0A1I0JNK8</accession>
<proteinExistence type="predicted"/>
<organism evidence="2 3">
    <name type="scientific">Enterocloster clostridioformis</name>
    <dbReference type="NCBI Taxonomy" id="1531"/>
    <lineage>
        <taxon>Bacteria</taxon>
        <taxon>Bacillati</taxon>
        <taxon>Bacillota</taxon>
        <taxon>Clostridia</taxon>
        <taxon>Lachnospirales</taxon>
        <taxon>Lachnospiraceae</taxon>
        <taxon>Enterocloster</taxon>
    </lineage>
</organism>
<dbReference type="GO" id="GO:0003677">
    <property type="term" value="F:DNA binding"/>
    <property type="evidence" value="ECO:0007669"/>
    <property type="project" value="InterPro"/>
</dbReference>
<dbReference type="Pfam" id="PF03374">
    <property type="entry name" value="ANT"/>
    <property type="match status" value="1"/>
</dbReference>
<evidence type="ECO:0000313" key="3">
    <source>
        <dbReference type="Proteomes" id="UP000182121"/>
    </source>
</evidence>
<reference evidence="2 3" key="1">
    <citation type="submission" date="2016-10" db="EMBL/GenBank/DDBJ databases">
        <authorList>
            <person name="Varghese N."/>
            <person name="Submissions S."/>
        </authorList>
    </citation>
    <scope>NUCLEOTIDE SEQUENCE [LARGE SCALE GENOMIC DNA]</scope>
    <source>
        <strain evidence="2 3">NLAE-zl-C196</strain>
    </source>
</reference>
<protein>
    <submittedName>
        <fullName evidence="2">Prophage antirepressor</fullName>
    </submittedName>
</protein>
<dbReference type="RefSeq" id="WP_074664168.1">
    <property type="nucleotide sequence ID" value="NZ_FOIO01000063.1"/>
</dbReference>
<dbReference type="Pfam" id="PF02498">
    <property type="entry name" value="Bro-N"/>
    <property type="match status" value="1"/>
</dbReference>